<evidence type="ECO:0000256" key="3">
    <source>
        <dbReference type="ARBA" id="ARBA00023002"/>
    </source>
</evidence>
<dbReference type="Pfam" id="PF02754">
    <property type="entry name" value="CCG"/>
    <property type="match status" value="2"/>
</dbReference>
<dbReference type="InterPro" id="IPR051460">
    <property type="entry name" value="HdrC_iron-sulfur_subunit"/>
</dbReference>
<dbReference type="Pfam" id="PF13183">
    <property type="entry name" value="Fer4_8"/>
    <property type="match status" value="1"/>
</dbReference>
<protein>
    <submittedName>
        <fullName evidence="8">(Fe-S)-binding protein</fullName>
    </submittedName>
</protein>
<sequence>MSQLRLKLLEPHRTSLEKCVYCPKLSRAACPVSNVEANETVTPWGKMSMAYFAARGDVPLDPGHADPAWACSACFGCRERCDHKNEVATVLTDARAELFARDLAPEGARRVAERFSAREEGRAGELDARSRSAAAAPDAVHVLIGCGYARHAPDVARDALDATEALTGAPTRPVRACCGLPLLYAGDRPGFEAAARRLAAEVAPGGRFVAVDPGCARAVRVEYPRVGVSVKGPELFVDLARSSLDRLQRSASERRVRYHDPCQLGRGLDRYDAPREILARITGRPPEEFIHRREHADCSGGGGLLPATRPASSAAIADGRIAEHRALGGGLLVTHCAQSLRRFRTRGEPAEDLASLVARAVAPR</sequence>
<name>A0ABT5CC48_9BACT</name>
<organism evidence="8 9">
    <name type="scientific">Sorangium atrum</name>
    <dbReference type="NCBI Taxonomy" id="2995308"/>
    <lineage>
        <taxon>Bacteria</taxon>
        <taxon>Pseudomonadati</taxon>
        <taxon>Myxococcota</taxon>
        <taxon>Polyangia</taxon>
        <taxon>Polyangiales</taxon>
        <taxon>Polyangiaceae</taxon>
        <taxon>Sorangium</taxon>
    </lineage>
</organism>
<dbReference type="RefSeq" id="WP_272102134.1">
    <property type="nucleotide sequence ID" value="NZ_JAQNDK010000005.1"/>
</dbReference>
<dbReference type="PANTHER" id="PTHR43255:SF1">
    <property type="entry name" value="IRON-SULFUR-BINDING OXIDOREDUCTASE FADF-RELATED"/>
    <property type="match status" value="1"/>
</dbReference>
<feature type="domain" description="Cysteine-rich" evidence="6">
    <location>
        <begin position="142"/>
        <end position="216"/>
    </location>
</feature>
<evidence type="ECO:0000259" key="7">
    <source>
        <dbReference type="Pfam" id="PF13183"/>
    </source>
</evidence>
<keyword evidence="9" id="KW-1185">Reference proteome</keyword>
<evidence type="ECO:0000259" key="6">
    <source>
        <dbReference type="Pfam" id="PF02754"/>
    </source>
</evidence>
<evidence type="ECO:0000256" key="5">
    <source>
        <dbReference type="ARBA" id="ARBA00023014"/>
    </source>
</evidence>
<gene>
    <name evidence="8" type="ORF">POL72_40130</name>
</gene>
<evidence type="ECO:0000256" key="4">
    <source>
        <dbReference type="ARBA" id="ARBA00023004"/>
    </source>
</evidence>
<dbReference type="InterPro" id="IPR017896">
    <property type="entry name" value="4Fe4S_Fe-S-bd"/>
</dbReference>
<evidence type="ECO:0000256" key="2">
    <source>
        <dbReference type="ARBA" id="ARBA00022723"/>
    </source>
</evidence>
<keyword evidence="2" id="KW-0479">Metal-binding</keyword>
<dbReference type="PANTHER" id="PTHR43255">
    <property type="entry name" value="IRON-SULFUR-BINDING OXIDOREDUCTASE FADF-RELATED-RELATED"/>
    <property type="match status" value="1"/>
</dbReference>
<dbReference type="InterPro" id="IPR004017">
    <property type="entry name" value="Cys_rich_dom"/>
</dbReference>
<evidence type="ECO:0000256" key="1">
    <source>
        <dbReference type="ARBA" id="ARBA00022485"/>
    </source>
</evidence>
<reference evidence="8 9" key="1">
    <citation type="submission" date="2023-01" db="EMBL/GenBank/DDBJ databases">
        <title>Minimal conservation of predation-associated metabolite biosynthetic gene clusters underscores biosynthetic potential of Myxococcota including descriptions for ten novel species: Archangium lansinium sp. nov., Myxococcus landrumus sp. nov., Nannocystis bai.</title>
        <authorList>
            <person name="Ahearne A."/>
            <person name="Stevens C."/>
            <person name="Dowd S."/>
        </authorList>
    </citation>
    <scope>NUCLEOTIDE SEQUENCE [LARGE SCALE GENOMIC DNA]</scope>
    <source>
        <strain evidence="8 9">WIWO2</strain>
    </source>
</reference>
<proteinExistence type="predicted"/>
<comment type="caution">
    <text evidence="8">The sequence shown here is derived from an EMBL/GenBank/DDBJ whole genome shotgun (WGS) entry which is preliminary data.</text>
</comment>
<keyword evidence="1" id="KW-0004">4Fe-4S</keyword>
<dbReference type="EMBL" id="JAQNDK010000005">
    <property type="protein sequence ID" value="MDC0684002.1"/>
    <property type="molecule type" value="Genomic_DNA"/>
</dbReference>
<evidence type="ECO:0000313" key="8">
    <source>
        <dbReference type="EMBL" id="MDC0684002.1"/>
    </source>
</evidence>
<dbReference type="Proteomes" id="UP001217485">
    <property type="component" value="Unassembled WGS sequence"/>
</dbReference>
<feature type="domain" description="4Fe-4S ferredoxin-type" evidence="7">
    <location>
        <begin position="16"/>
        <end position="84"/>
    </location>
</feature>
<keyword evidence="3" id="KW-0560">Oxidoreductase</keyword>
<feature type="domain" description="Cysteine-rich" evidence="6">
    <location>
        <begin position="256"/>
        <end position="337"/>
    </location>
</feature>
<keyword evidence="5" id="KW-0411">Iron-sulfur</keyword>
<evidence type="ECO:0000313" key="9">
    <source>
        <dbReference type="Proteomes" id="UP001217485"/>
    </source>
</evidence>
<accession>A0ABT5CC48</accession>
<keyword evidence="4" id="KW-0408">Iron</keyword>